<dbReference type="GO" id="GO:0005216">
    <property type="term" value="F:monoatomic ion channel activity"/>
    <property type="evidence" value="ECO:0007669"/>
    <property type="project" value="InterPro"/>
</dbReference>
<comment type="subcellular location">
    <subcellularLocation>
        <location evidence="1">Membrane</location>
        <topology evidence="1">Multi-pass membrane protein</topology>
    </subcellularLocation>
</comment>
<dbReference type="Pfam" id="PF01036">
    <property type="entry name" value="Bac_rhodopsin"/>
    <property type="match status" value="1"/>
</dbReference>
<feature type="transmembrane region" description="Helical" evidence="11">
    <location>
        <begin position="90"/>
        <end position="108"/>
    </location>
</feature>
<dbReference type="SMART" id="SM01021">
    <property type="entry name" value="Bac_rhodopsin"/>
    <property type="match status" value="1"/>
</dbReference>
<feature type="transmembrane region" description="Helical" evidence="11">
    <location>
        <begin position="20"/>
        <end position="39"/>
    </location>
</feature>
<evidence type="ECO:0000256" key="4">
    <source>
        <dbReference type="ARBA" id="ARBA00022606"/>
    </source>
</evidence>
<feature type="transmembrane region" description="Helical" evidence="11">
    <location>
        <begin position="208"/>
        <end position="230"/>
    </location>
</feature>
<dbReference type="GO" id="GO:0009881">
    <property type="term" value="F:photoreceptor activity"/>
    <property type="evidence" value="ECO:0007669"/>
    <property type="project" value="UniProtKB-KW"/>
</dbReference>
<comment type="similarity">
    <text evidence="2">Belongs to the archaeal/bacterial/fungal opsin family.</text>
</comment>
<organism evidence="12">
    <name type="scientific">Hemiselmis andersenii</name>
    <name type="common">Cryptophyte alga</name>
    <dbReference type="NCBI Taxonomy" id="464988"/>
    <lineage>
        <taxon>Eukaryota</taxon>
        <taxon>Cryptophyceae</taxon>
        <taxon>Cryptomonadales</taxon>
        <taxon>Hemiselmidaceae</taxon>
        <taxon>Hemiselmis</taxon>
    </lineage>
</organism>
<name>A0A6T8IZ18_HEMAN</name>
<keyword evidence="5 11" id="KW-0812">Transmembrane</keyword>
<evidence type="ECO:0000256" key="10">
    <source>
        <dbReference type="ARBA" id="ARBA00023170"/>
    </source>
</evidence>
<dbReference type="PANTHER" id="PTHR28286">
    <property type="match status" value="1"/>
</dbReference>
<keyword evidence="7 11" id="KW-1133">Transmembrane helix</keyword>
<dbReference type="AlphaFoldDB" id="A0A6T8IZ18"/>
<proteinExistence type="inferred from homology"/>
<evidence type="ECO:0000256" key="5">
    <source>
        <dbReference type="ARBA" id="ARBA00022692"/>
    </source>
</evidence>
<evidence type="ECO:0000256" key="11">
    <source>
        <dbReference type="SAM" id="Phobius"/>
    </source>
</evidence>
<evidence type="ECO:0000256" key="2">
    <source>
        <dbReference type="ARBA" id="ARBA00008130"/>
    </source>
</evidence>
<dbReference type="PROSITE" id="PS00950">
    <property type="entry name" value="BACTERIAL_OPSIN_1"/>
    <property type="match status" value="1"/>
</dbReference>
<dbReference type="CDD" id="cd14965">
    <property type="entry name" value="7tm_Opsins_type1"/>
    <property type="match status" value="1"/>
</dbReference>
<evidence type="ECO:0000256" key="9">
    <source>
        <dbReference type="ARBA" id="ARBA00023136"/>
    </source>
</evidence>
<evidence type="ECO:0000313" key="13">
    <source>
        <dbReference type="EMBL" id="CAD8960018.1"/>
    </source>
</evidence>
<evidence type="ECO:0000313" key="12">
    <source>
        <dbReference type="EMBL" id="CAD8740159.1"/>
    </source>
</evidence>
<dbReference type="InterPro" id="IPR018229">
    <property type="entry name" value="Rhodopsin_retinal_BS"/>
</dbReference>
<dbReference type="GO" id="GO:0007602">
    <property type="term" value="P:phototransduction"/>
    <property type="evidence" value="ECO:0007669"/>
    <property type="project" value="UniProtKB-KW"/>
</dbReference>
<dbReference type="PANTHER" id="PTHR28286:SF2">
    <property type="entry name" value="BACTERIORHODOPSIN _OPSIN, NOPA (EUROFUNG)"/>
    <property type="match status" value="1"/>
</dbReference>
<feature type="transmembrane region" description="Helical" evidence="11">
    <location>
        <begin position="115"/>
        <end position="135"/>
    </location>
</feature>
<reference evidence="12" key="1">
    <citation type="submission" date="2021-01" db="EMBL/GenBank/DDBJ databases">
        <authorList>
            <person name="Corre E."/>
            <person name="Pelletier E."/>
            <person name="Niang G."/>
            <person name="Scheremetjew M."/>
            <person name="Finn R."/>
            <person name="Kale V."/>
            <person name="Holt S."/>
            <person name="Cochrane G."/>
            <person name="Meng A."/>
            <person name="Brown T."/>
            <person name="Cohen L."/>
        </authorList>
    </citation>
    <scope>NUCLEOTIDE SEQUENCE</scope>
    <source>
        <strain evidence="12">CCMP441</strain>
        <strain evidence="13">CCMP644</strain>
    </source>
</reference>
<dbReference type="GO" id="GO:0016020">
    <property type="term" value="C:membrane"/>
    <property type="evidence" value="ECO:0007669"/>
    <property type="project" value="UniProtKB-SubCell"/>
</dbReference>
<dbReference type="SUPFAM" id="SSF81321">
    <property type="entry name" value="Family A G protein-coupled receptor-like"/>
    <property type="match status" value="1"/>
</dbReference>
<accession>A0A6T8IZ18</accession>
<dbReference type="Gene3D" id="1.20.1070.10">
    <property type="entry name" value="Rhodopsin 7-helix transmembrane proteins"/>
    <property type="match status" value="1"/>
</dbReference>
<evidence type="ECO:0000256" key="3">
    <source>
        <dbReference type="ARBA" id="ARBA00022543"/>
    </source>
</evidence>
<feature type="transmembrane region" description="Helical" evidence="11">
    <location>
        <begin position="141"/>
        <end position="162"/>
    </location>
</feature>
<evidence type="ECO:0000256" key="6">
    <source>
        <dbReference type="ARBA" id="ARBA00022925"/>
    </source>
</evidence>
<keyword evidence="8" id="KW-0157">Chromophore</keyword>
<evidence type="ECO:0000256" key="1">
    <source>
        <dbReference type="ARBA" id="ARBA00004141"/>
    </source>
</evidence>
<keyword evidence="9 11" id="KW-0472">Membrane</keyword>
<dbReference type="EMBL" id="HBFX01023517">
    <property type="protein sequence ID" value="CAD8960018.1"/>
    <property type="molecule type" value="Transcribed_RNA"/>
</dbReference>
<feature type="transmembrane region" description="Helical" evidence="11">
    <location>
        <begin position="51"/>
        <end position="70"/>
    </location>
</feature>
<dbReference type="EMBL" id="HBFK01011088">
    <property type="protein sequence ID" value="CAD8740159.1"/>
    <property type="molecule type" value="Transcribed_RNA"/>
</dbReference>
<keyword evidence="6" id="KW-0681">Retinal protein</keyword>
<dbReference type="InterPro" id="IPR001425">
    <property type="entry name" value="Arc/bac/fun_rhodopsins"/>
</dbReference>
<feature type="transmembrane region" description="Helical" evidence="11">
    <location>
        <begin position="178"/>
        <end position="196"/>
    </location>
</feature>
<keyword evidence="10" id="KW-0675">Receptor</keyword>
<keyword evidence="3" id="KW-0600">Photoreceptor protein</keyword>
<keyword evidence="4" id="KW-0716">Sensory transduction</keyword>
<evidence type="ECO:0000256" key="7">
    <source>
        <dbReference type="ARBA" id="ARBA00022989"/>
    </source>
</evidence>
<protein>
    <recommendedName>
        <fullName evidence="14">Rhodopsin</fullName>
    </recommendedName>
</protein>
<sequence>MGLTDVPSIQAEYPTSTRHFLLIGFLGMFVGSIVFCYLAMKKKGNNITQTVTFIIASVAAGAYYSMWSGYGVTKKVEAEGPQRFIFWGRYVDWLITTPLLLYDIAVVVDAELGEIVMLLGVDVLMIVSGYIGASVLHPYKWAWWTLGMFFFGIVMYMFVGFYSKCRETKPDVADKYKILLALTIVSWCVYPIMWVIGSEGLAAVSLDIEVGFICLADLVAKVGFGLYLLFAVLPTEEEGEAAEKTSLV</sequence>
<evidence type="ECO:0008006" key="14">
    <source>
        <dbReference type="Google" id="ProtNLM"/>
    </source>
</evidence>
<dbReference type="PRINTS" id="PR00251">
    <property type="entry name" value="BACTRLOPSIN"/>
</dbReference>
<evidence type="ECO:0000256" key="8">
    <source>
        <dbReference type="ARBA" id="ARBA00022991"/>
    </source>
</evidence>
<gene>
    <name evidence="13" type="ORF">HAND00432_LOCUS14285</name>
    <name evidence="12" type="ORF">HAND1043_LOCUS6651</name>
</gene>